<dbReference type="InterPro" id="IPR043502">
    <property type="entry name" value="DNA/RNA_pol_sf"/>
</dbReference>
<accession>A0AAV6FQ05</accession>
<dbReference type="Pfam" id="PF09004">
    <property type="entry name" value="ALKBH8_N"/>
    <property type="match status" value="1"/>
</dbReference>
<feature type="domain" description="Reverse transcriptase" evidence="1">
    <location>
        <begin position="1"/>
        <end position="251"/>
    </location>
</feature>
<sequence length="352" mass="39492">MYGLLKWEWCCKEQILSGDRTPTDSRCPEGGKQIRSELQRKVKLLSWRTTSIKGTVRQAVVSEHKHRRLTHLRKSVAFIENIKPFRNVSAFNTIIPQQLICKLDKLGLSTYLCNWLLDFLCQRPQVVRVGNNISSSITLSTGAPQGCVLSPLLFTLLTHDCTATYSNNHIVKFADDTTLVGLITKGDETQYRLEVNLLTTWCRDNNLLLNVSKTKEIVVDFRGGHTQHLPLTIDGAVVERVSSTKFLGVHISEDLSWTTNTASLAKKAQRRLYLLRKLRRASAPPAIMTTFYRGTIESILSSCIAVGGGSCTEYNRKDLQHIVNTAGRIIGASLPSLKDIYTSHLTARRPQL</sequence>
<dbReference type="Proteomes" id="UP000823561">
    <property type="component" value="Chromosome 20"/>
</dbReference>
<dbReference type="GO" id="GO:0008168">
    <property type="term" value="F:methyltransferase activity"/>
    <property type="evidence" value="ECO:0007669"/>
    <property type="project" value="InterPro"/>
</dbReference>
<evidence type="ECO:0000313" key="3">
    <source>
        <dbReference type="Proteomes" id="UP000823561"/>
    </source>
</evidence>
<dbReference type="EMBL" id="JADWDJ010000020">
    <property type="protein sequence ID" value="KAG5264795.1"/>
    <property type="molecule type" value="Genomic_DNA"/>
</dbReference>
<evidence type="ECO:0000313" key="2">
    <source>
        <dbReference type="EMBL" id="KAG5264795.1"/>
    </source>
</evidence>
<dbReference type="PROSITE" id="PS50878">
    <property type="entry name" value="RT_POL"/>
    <property type="match status" value="1"/>
</dbReference>
<gene>
    <name evidence="2" type="ORF">AALO_G00258100</name>
</gene>
<reference evidence="2" key="1">
    <citation type="submission" date="2020-10" db="EMBL/GenBank/DDBJ databases">
        <title>Chromosome-scale genome assembly of the Allis shad, Alosa alosa.</title>
        <authorList>
            <person name="Margot Z."/>
            <person name="Christophe K."/>
            <person name="Cabau C."/>
            <person name="Louis A."/>
            <person name="Berthelot C."/>
            <person name="Parey E."/>
            <person name="Roest Crollius H."/>
            <person name="Montfort J."/>
            <person name="Robinson-Rechavi M."/>
            <person name="Bucao C."/>
            <person name="Bouchez O."/>
            <person name="Gislard M."/>
            <person name="Lluch J."/>
            <person name="Milhes M."/>
            <person name="Lampietro C."/>
            <person name="Lopez Roques C."/>
            <person name="Donnadieu C."/>
            <person name="Braasch I."/>
            <person name="Desvignes T."/>
            <person name="Postlethwait J."/>
            <person name="Bobe J."/>
            <person name="Guiguen Y."/>
        </authorList>
    </citation>
    <scope>NUCLEOTIDE SEQUENCE</scope>
    <source>
        <strain evidence="2">M-15738</strain>
        <tissue evidence="2">Blood</tissue>
    </source>
</reference>
<keyword evidence="3" id="KW-1185">Reference proteome</keyword>
<dbReference type="GO" id="GO:0016706">
    <property type="term" value="F:2-oxoglutarate-dependent dioxygenase activity"/>
    <property type="evidence" value="ECO:0007669"/>
    <property type="project" value="InterPro"/>
</dbReference>
<comment type="caution">
    <text evidence="2">The sequence shown here is derived from an EMBL/GenBank/DDBJ whole genome shotgun (WGS) entry which is preliminary data.</text>
</comment>
<dbReference type="SUPFAM" id="SSF56672">
    <property type="entry name" value="DNA/RNA polymerases"/>
    <property type="match status" value="1"/>
</dbReference>
<dbReference type="InterPro" id="IPR000477">
    <property type="entry name" value="RT_dom"/>
</dbReference>
<dbReference type="PANTHER" id="PTHR33332">
    <property type="entry name" value="REVERSE TRANSCRIPTASE DOMAIN-CONTAINING PROTEIN"/>
    <property type="match status" value="1"/>
</dbReference>
<evidence type="ECO:0000259" key="1">
    <source>
        <dbReference type="PROSITE" id="PS50878"/>
    </source>
</evidence>
<name>A0AAV6FQ05_9TELE</name>
<proteinExistence type="predicted"/>
<dbReference type="AlphaFoldDB" id="A0AAV6FQ05"/>
<protein>
    <recommendedName>
        <fullName evidence="1">Reverse transcriptase domain-containing protein</fullName>
    </recommendedName>
</protein>
<organism evidence="2 3">
    <name type="scientific">Alosa alosa</name>
    <name type="common">allis shad</name>
    <dbReference type="NCBI Taxonomy" id="278164"/>
    <lineage>
        <taxon>Eukaryota</taxon>
        <taxon>Metazoa</taxon>
        <taxon>Chordata</taxon>
        <taxon>Craniata</taxon>
        <taxon>Vertebrata</taxon>
        <taxon>Euteleostomi</taxon>
        <taxon>Actinopterygii</taxon>
        <taxon>Neopterygii</taxon>
        <taxon>Teleostei</taxon>
        <taxon>Clupei</taxon>
        <taxon>Clupeiformes</taxon>
        <taxon>Clupeoidei</taxon>
        <taxon>Clupeidae</taxon>
        <taxon>Alosa</taxon>
    </lineage>
</organism>
<dbReference type="InterPro" id="IPR015095">
    <property type="entry name" value="AlkB_hom8_N"/>
</dbReference>
<dbReference type="Pfam" id="PF00078">
    <property type="entry name" value="RVT_1"/>
    <property type="match status" value="1"/>
</dbReference>